<comment type="caution">
    <text evidence="5">The sequence shown here is derived from an EMBL/GenBank/DDBJ whole genome shotgun (WGS) entry which is preliminary data.</text>
</comment>
<protein>
    <submittedName>
        <fullName evidence="5">Long-chain fatty acid--CoA ligase</fullName>
    </submittedName>
</protein>
<reference evidence="5 6" key="1">
    <citation type="journal article" date="2021" name="Int. J. Syst. Evol. Microbiol.">
        <title>Amazonocrinis nigriterrae gen. nov., sp. nov., Atlanticothrix silvestris gen. nov., sp. nov. and Dendronalium phyllosphericum gen. nov., sp. nov., nostocacean cyanobacteria from Brazilian environments.</title>
        <authorList>
            <person name="Alvarenga D.O."/>
            <person name="Andreote A.P.D."/>
            <person name="Branco L.H.Z."/>
            <person name="Delbaje E."/>
            <person name="Cruz R.B."/>
            <person name="Varani A.M."/>
            <person name="Fiore M.F."/>
        </authorList>
    </citation>
    <scope>NUCLEOTIDE SEQUENCE [LARGE SCALE GENOMIC DNA]</scope>
    <source>
        <strain evidence="5 6">CENA357</strain>
    </source>
</reference>
<dbReference type="NCBIfam" id="NF004837">
    <property type="entry name" value="PRK06187.1"/>
    <property type="match status" value="1"/>
</dbReference>
<dbReference type="GO" id="GO:0016405">
    <property type="term" value="F:CoA-ligase activity"/>
    <property type="evidence" value="ECO:0007669"/>
    <property type="project" value="TreeGrafter"/>
</dbReference>
<dbReference type="PROSITE" id="PS00455">
    <property type="entry name" value="AMP_BINDING"/>
    <property type="match status" value="1"/>
</dbReference>
<dbReference type="InterPro" id="IPR045851">
    <property type="entry name" value="AMP-bd_C_sf"/>
</dbReference>
<feature type="domain" description="AMP-dependent synthetase/ligase" evidence="3">
    <location>
        <begin position="14"/>
        <end position="362"/>
    </location>
</feature>
<evidence type="ECO:0000256" key="2">
    <source>
        <dbReference type="ARBA" id="ARBA00022598"/>
    </source>
</evidence>
<dbReference type="RefSeq" id="WP_214438601.1">
    <property type="nucleotide sequence ID" value="NZ_JAECZB010000012.1"/>
</dbReference>
<organism evidence="5 6">
    <name type="scientific">Atlanticothrix silvestris CENA357</name>
    <dbReference type="NCBI Taxonomy" id="1725252"/>
    <lineage>
        <taxon>Bacteria</taxon>
        <taxon>Bacillati</taxon>
        <taxon>Cyanobacteriota</taxon>
        <taxon>Cyanophyceae</taxon>
        <taxon>Nostocales</taxon>
        <taxon>Nodulariaceae</taxon>
        <taxon>Atlanticothrix</taxon>
        <taxon>Atlanticothrix silvestris</taxon>
    </lineage>
</organism>
<evidence type="ECO:0000313" key="6">
    <source>
        <dbReference type="Proteomes" id="UP000599391"/>
    </source>
</evidence>
<dbReference type="InterPro" id="IPR020845">
    <property type="entry name" value="AMP-binding_CS"/>
</dbReference>
<dbReference type="Gene3D" id="3.40.50.12780">
    <property type="entry name" value="N-terminal domain of ligase-like"/>
    <property type="match status" value="1"/>
</dbReference>
<dbReference type="InterPro" id="IPR042099">
    <property type="entry name" value="ANL_N_sf"/>
</dbReference>
<evidence type="ECO:0000313" key="5">
    <source>
        <dbReference type="EMBL" id="MBH8552286.1"/>
    </source>
</evidence>
<evidence type="ECO:0000259" key="4">
    <source>
        <dbReference type="Pfam" id="PF13193"/>
    </source>
</evidence>
<dbReference type="Pfam" id="PF00501">
    <property type="entry name" value="AMP-binding"/>
    <property type="match status" value="1"/>
</dbReference>
<feature type="domain" description="AMP-binding enzyme C-terminal" evidence="4">
    <location>
        <begin position="412"/>
        <end position="487"/>
    </location>
</feature>
<dbReference type="InterPro" id="IPR000873">
    <property type="entry name" value="AMP-dep_synth/lig_dom"/>
</dbReference>
<dbReference type="Gene3D" id="3.30.300.30">
    <property type="match status" value="1"/>
</dbReference>
<dbReference type="Proteomes" id="UP000599391">
    <property type="component" value="Unassembled WGS sequence"/>
</dbReference>
<accession>A0A8J7HA92</accession>
<dbReference type="AlphaFoldDB" id="A0A8J7HA92"/>
<gene>
    <name evidence="5" type="ORF">I8751_07845</name>
</gene>
<name>A0A8J7HA92_9CYAN</name>
<keyword evidence="6" id="KW-1185">Reference proteome</keyword>
<keyword evidence="2 5" id="KW-0436">Ligase</keyword>
<dbReference type="SUPFAM" id="SSF56801">
    <property type="entry name" value="Acetyl-CoA synthetase-like"/>
    <property type="match status" value="1"/>
</dbReference>
<dbReference type="InterPro" id="IPR025110">
    <property type="entry name" value="AMP-bd_C"/>
</dbReference>
<evidence type="ECO:0000259" key="3">
    <source>
        <dbReference type="Pfam" id="PF00501"/>
    </source>
</evidence>
<comment type="similarity">
    <text evidence="1">Belongs to the ATP-dependent AMP-binding enzyme family.</text>
</comment>
<dbReference type="CDD" id="cd05936">
    <property type="entry name" value="FC-FACS_FadD_like"/>
    <property type="match status" value="1"/>
</dbReference>
<dbReference type="Pfam" id="PF13193">
    <property type="entry name" value="AMP-binding_C"/>
    <property type="match status" value="1"/>
</dbReference>
<sequence length="506" mass="56470">MNIAQNVELGCYLFPNKPALIFEGLYFTYKHLNEMANRFANALLGLGVRRGDRIALFLPNIPEFVISYLGILKIGAIAVSINVMLKSDEVSYILNDCAAKIIITTELQSEYVQEADLPQLKHILIAEGTAKKGISLTKLMAKASPEARAIEMDRHAPASILYTSGTTGFPKGATLSHSNVLFNSYCANSCYRIQKSDRLLLYLPLFHCFGQNAILNAGLSACATIILQRRFEPEQVLKTITDHQVTMLFGVPTVFIKLLNMDTSECNLKNIRYYFSAAAPMPFEVANNWYKKYKFVIHEGYGLTETSPFATYNHNQKYKLGSVGTSVANVEIKIVDDHGDQVPTGESGEILIKGSNVMLGYWNRPFETAEVIKNGWFHTGDIGRTDEEGFFYIIDRLKDMINVSGFKVYPTEVENVIYQHPAVAEVAVYGVCDRFKSETVKANIVLKTGYAIAAQQIIDFCSQRMATYKIPRVIKFVDAIPKNSTGKALKRVLRQESSSQLAAVTH</sequence>
<proteinExistence type="inferred from homology"/>
<evidence type="ECO:0000256" key="1">
    <source>
        <dbReference type="ARBA" id="ARBA00006432"/>
    </source>
</evidence>
<dbReference type="EMBL" id="JAECZB010000012">
    <property type="protein sequence ID" value="MBH8552286.1"/>
    <property type="molecule type" value="Genomic_DNA"/>
</dbReference>
<dbReference type="PANTHER" id="PTHR24096">
    <property type="entry name" value="LONG-CHAIN-FATTY-ACID--COA LIGASE"/>
    <property type="match status" value="1"/>
</dbReference>
<dbReference type="FunFam" id="3.30.300.30:FF:000008">
    <property type="entry name" value="2,3-dihydroxybenzoate-AMP ligase"/>
    <property type="match status" value="1"/>
</dbReference>